<dbReference type="InterPro" id="IPR027417">
    <property type="entry name" value="P-loop_NTPase"/>
</dbReference>
<dbReference type="FunFam" id="3.40.50.300:FF:000011">
    <property type="entry name" value="Putative ABC transporter ATP-binding component"/>
    <property type="match status" value="1"/>
</dbReference>
<dbReference type="PANTHER" id="PTHR42855:SF1">
    <property type="entry name" value="ABC TRANSPORTER DOMAIN-CONTAINING PROTEIN"/>
    <property type="match status" value="1"/>
</dbReference>
<dbReference type="Pfam" id="PF12848">
    <property type="entry name" value="ABC_tran_Xtn"/>
    <property type="match status" value="1"/>
</dbReference>
<dbReference type="CDD" id="cd03221">
    <property type="entry name" value="ABCF_EF-3"/>
    <property type="match status" value="2"/>
</dbReference>
<dbReference type="InterPro" id="IPR003593">
    <property type="entry name" value="AAA+_ATPase"/>
</dbReference>
<dbReference type="Gene3D" id="1.10.287.380">
    <property type="entry name" value="Valyl-tRNA synthetase, C-terminal domain"/>
    <property type="match status" value="1"/>
</dbReference>
<name>A0A0R1WT03_9LACO</name>
<dbReference type="eggNOG" id="COG0488">
    <property type="taxonomic scope" value="Bacteria"/>
</dbReference>
<gene>
    <name evidence="5" type="ORF">FC40_GL000760</name>
</gene>
<keyword evidence="3" id="KW-0175">Coiled coil</keyword>
<evidence type="ECO:0000313" key="6">
    <source>
        <dbReference type="Proteomes" id="UP000051054"/>
    </source>
</evidence>
<keyword evidence="2 5" id="KW-0067">ATP-binding</keyword>
<dbReference type="GO" id="GO:0003677">
    <property type="term" value="F:DNA binding"/>
    <property type="evidence" value="ECO:0007669"/>
    <property type="project" value="InterPro"/>
</dbReference>
<keyword evidence="6" id="KW-1185">Reference proteome</keyword>
<evidence type="ECO:0000259" key="4">
    <source>
        <dbReference type="PROSITE" id="PS50893"/>
    </source>
</evidence>
<dbReference type="PATRIC" id="fig|1423755.3.peg.813"/>
<evidence type="ECO:0000256" key="2">
    <source>
        <dbReference type="ARBA" id="ARBA00022840"/>
    </source>
</evidence>
<comment type="caution">
    <text evidence="5">The sequence shown here is derived from an EMBL/GenBank/DDBJ whole genome shotgun (WGS) entry which is preliminary data.</text>
</comment>
<dbReference type="InterPro" id="IPR037118">
    <property type="entry name" value="Val-tRNA_synth_C_sf"/>
</dbReference>
<proteinExistence type="predicted"/>
<dbReference type="GO" id="GO:0005524">
    <property type="term" value="F:ATP binding"/>
    <property type="evidence" value="ECO:0007669"/>
    <property type="project" value="UniProtKB-KW"/>
</dbReference>
<dbReference type="InterPro" id="IPR017871">
    <property type="entry name" value="ABC_transporter-like_CS"/>
</dbReference>
<evidence type="ECO:0000256" key="1">
    <source>
        <dbReference type="ARBA" id="ARBA00022741"/>
    </source>
</evidence>
<feature type="domain" description="ABC transporter" evidence="4">
    <location>
        <begin position="4"/>
        <end position="255"/>
    </location>
</feature>
<organism evidence="5 6">
    <name type="scientific">Ligilactobacillus hayakitensis DSM 18933 = JCM 14209</name>
    <dbReference type="NCBI Taxonomy" id="1423755"/>
    <lineage>
        <taxon>Bacteria</taxon>
        <taxon>Bacillati</taxon>
        <taxon>Bacillota</taxon>
        <taxon>Bacilli</taxon>
        <taxon>Lactobacillales</taxon>
        <taxon>Lactobacillaceae</taxon>
        <taxon>Ligilactobacillus</taxon>
    </lineage>
</organism>
<dbReference type="InterPro" id="IPR032524">
    <property type="entry name" value="ABC_tran_C"/>
</dbReference>
<feature type="domain" description="ABC transporter" evidence="4">
    <location>
        <begin position="320"/>
        <end position="538"/>
    </location>
</feature>
<dbReference type="SUPFAM" id="SSF52540">
    <property type="entry name" value="P-loop containing nucleoside triphosphate hydrolases"/>
    <property type="match status" value="2"/>
</dbReference>
<dbReference type="GO" id="GO:0016887">
    <property type="term" value="F:ATP hydrolysis activity"/>
    <property type="evidence" value="ECO:0007669"/>
    <property type="project" value="InterPro"/>
</dbReference>
<dbReference type="InterPro" id="IPR003439">
    <property type="entry name" value="ABC_transporter-like_ATP-bd"/>
</dbReference>
<dbReference type="OrthoDB" id="9760950at2"/>
<reference evidence="5 6" key="1">
    <citation type="journal article" date="2015" name="Genome Announc.">
        <title>Expanding the biotechnology potential of lactobacilli through comparative genomics of 213 strains and associated genera.</title>
        <authorList>
            <person name="Sun Z."/>
            <person name="Harris H.M."/>
            <person name="McCann A."/>
            <person name="Guo C."/>
            <person name="Argimon S."/>
            <person name="Zhang W."/>
            <person name="Yang X."/>
            <person name="Jeffery I.B."/>
            <person name="Cooney J.C."/>
            <person name="Kagawa T.F."/>
            <person name="Liu W."/>
            <person name="Song Y."/>
            <person name="Salvetti E."/>
            <person name="Wrobel A."/>
            <person name="Rasinkangas P."/>
            <person name="Parkhill J."/>
            <person name="Rea M.C."/>
            <person name="O'Sullivan O."/>
            <person name="Ritari J."/>
            <person name="Douillard F.P."/>
            <person name="Paul Ross R."/>
            <person name="Yang R."/>
            <person name="Briner A.E."/>
            <person name="Felis G.E."/>
            <person name="de Vos W.M."/>
            <person name="Barrangou R."/>
            <person name="Klaenhammer T.R."/>
            <person name="Caufield P.W."/>
            <person name="Cui Y."/>
            <person name="Zhang H."/>
            <person name="O'Toole P.W."/>
        </authorList>
    </citation>
    <scope>NUCLEOTIDE SEQUENCE [LARGE SCALE GENOMIC DNA]</scope>
    <source>
        <strain evidence="5 6">DSM 18933</strain>
    </source>
</reference>
<dbReference type="RefSeq" id="WP_025022055.1">
    <property type="nucleotide sequence ID" value="NZ_AZGD01000090.1"/>
</dbReference>
<dbReference type="PANTHER" id="PTHR42855">
    <property type="entry name" value="ABC TRANSPORTER ATP-BINDING SUBUNIT"/>
    <property type="match status" value="1"/>
</dbReference>
<sequence length="633" mass="72308">MQTLRVENLTKTYGEKTLFENLNFIINENDRIGLIGTNGSGKTTLLNALAEIDPADTGELVKPNDYRISYLKQSPEFDGNKTIMEAVFEGAAPVFQTIRNYEEALKLYGEKPNDKKIEQKYIKAEEKMNQEDAWVADSDVKTILTQLHIKDLDQKVNTLSGGQKKRVGLAQALIQAPDLLILDEPTNHLDFDSIKWLEQYLSSYKGALLVVTHDRYFLDQIATQIMELSFGKIYSYEGNYQDFVQQKAERVERELLQEHKQQQLYKKELAWMKTGAKARTTKQQARINRFNDLKGNLNKVQVDEKVDINLGQQRLGKKVIQINDATLSVDNHKIIDGLNLLIQAGDRIGITGINGAGKSSFLNTIAGIRKLDSGTITIGETVKLGYYRQQTEDIPGDKRIINYLNEVAEEIVNTDGERISTTSLLEQFLFPRFMHGTLIRKLSGGEKRRLYLLKLLMEQPNVLLLDEPTNDLDIGTLTVLEDYLDNFAGTVITVSHDRYFLDKVADNLLIFQGNGKIDRYTGMFTEYLKHEADNNNLVNKAKKHTDAETVKESEKGNKKEKVKLTYAERLEYEKLEAEIEDMEAKKSKFQAEMLEVDGSDYGKLGELQQKIDELDMLVLEKMERWEELGKYVE</sequence>
<dbReference type="PROSITE" id="PS50893">
    <property type="entry name" value="ABC_TRANSPORTER_2"/>
    <property type="match status" value="2"/>
</dbReference>
<dbReference type="Pfam" id="PF00005">
    <property type="entry name" value="ABC_tran"/>
    <property type="match status" value="2"/>
</dbReference>
<dbReference type="AlphaFoldDB" id="A0A0R1WT03"/>
<dbReference type="Pfam" id="PF16326">
    <property type="entry name" value="ABC_tran_CTD"/>
    <property type="match status" value="1"/>
</dbReference>
<dbReference type="InterPro" id="IPR032781">
    <property type="entry name" value="ABC_tran_Xtn"/>
</dbReference>
<feature type="coiled-coil region" evidence="3">
    <location>
        <begin position="565"/>
        <end position="592"/>
    </location>
</feature>
<dbReference type="EMBL" id="AZGD01000090">
    <property type="protein sequence ID" value="KRM18971.1"/>
    <property type="molecule type" value="Genomic_DNA"/>
</dbReference>
<evidence type="ECO:0000256" key="3">
    <source>
        <dbReference type="SAM" id="Coils"/>
    </source>
</evidence>
<dbReference type="InterPro" id="IPR051309">
    <property type="entry name" value="ABCF_ATPase"/>
</dbReference>
<dbReference type="Proteomes" id="UP000051054">
    <property type="component" value="Unassembled WGS sequence"/>
</dbReference>
<keyword evidence="1" id="KW-0547">Nucleotide-binding</keyword>
<evidence type="ECO:0000313" key="5">
    <source>
        <dbReference type="EMBL" id="KRM18971.1"/>
    </source>
</evidence>
<protein>
    <submittedName>
        <fullName evidence="5">Abc transporter, atp-binding protein</fullName>
    </submittedName>
</protein>
<dbReference type="PROSITE" id="PS00211">
    <property type="entry name" value="ABC_TRANSPORTER_1"/>
    <property type="match status" value="1"/>
</dbReference>
<dbReference type="SMART" id="SM00382">
    <property type="entry name" value="AAA"/>
    <property type="match status" value="2"/>
</dbReference>
<dbReference type="Gene3D" id="3.40.50.300">
    <property type="entry name" value="P-loop containing nucleotide triphosphate hydrolases"/>
    <property type="match status" value="2"/>
</dbReference>
<dbReference type="STRING" id="1423755.FC40_GL000760"/>
<accession>A0A0R1WT03</accession>